<dbReference type="NCBIfam" id="TIGR02601">
    <property type="entry name" value="autotrns_rpt"/>
    <property type="match status" value="1"/>
</dbReference>
<comment type="caution">
    <text evidence="2">The sequence shown here is derived from an EMBL/GenBank/DDBJ whole genome shotgun (WGS) entry which is preliminary data.</text>
</comment>
<accession>A0A5C5YW81</accession>
<dbReference type="EMBL" id="SJPJ01000001">
    <property type="protein sequence ID" value="TWT79278.1"/>
    <property type="molecule type" value="Genomic_DNA"/>
</dbReference>
<name>A0A5C5YW81_9BACT</name>
<keyword evidence="3" id="KW-1185">Reference proteome</keyword>
<dbReference type="SUPFAM" id="SSF51126">
    <property type="entry name" value="Pectin lyase-like"/>
    <property type="match status" value="2"/>
</dbReference>
<dbReference type="AlphaFoldDB" id="A0A5C5YW81"/>
<evidence type="ECO:0000256" key="1">
    <source>
        <dbReference type="ARBA" id="ARBA00022729"/>
    </source>
</evidence>
<dbReference type="Proteomes" id="UP000315010">
    <property type="component" value="Unassembled WGS sequence"/>
</dbReference>
<organism evidence="2 3">
    <name type="scientific">Novipirellula herctigrandis</name>
    <dbReference type="NCBI Taxonomy" id="2527986"/>
    <lineage>
        <taxon>Bacteria</taxon>
        <taxon>Pseudomonadati</taxon>
        <taxon>Planctomycetota</taxon>
        <taxon>Planctomycetia</taxon>
        <taxon>Pirellulales</taxon>
        <taxon>Pirellulaceae</taxon>
        <taxon>Novipirellula</taxon>
    </lineage>
</organism>
<protein>
    <submittedName>
        <fullName evidence="2">Autotransporter-associated beta strand repeat protein</fullName>
    </submittedName>
</protein>
<evidence type="ECO:0000313" key="3">
    <source>
        <dbReference type="Proteomes" id="UP000315010"/>
    </source>
</evidence>
<dbReference type="OrthoDB" id="262615at2"/>
<keyword evidence="1" id="KW-0732">Signal</keyword>
<reference evidence="2 3" key="1">
    <citation type="submission" date="2019-02" db="EMBL/GenBank/DDBJ databases">
        <title>Deep-cultivation of Planctomycetes and their phenomic and genomic characterization uncovers novel biology.</title>
        <authorList>
            <person name="Wiegand S."/>
            <person name="Jogler M."/>
            <person name="Boedeker C."/>
            <person name="Pinto D."/>
            <person name="Vollmers J."/>
            <person name="Rivas-Marin E."/>
            <person name="Kohn T."/>
            <person name="Peeters S.H."/>
            <person name="Heuer A."/>
            <person name="Rast P."/>
            <person name="Oberbeckmann S."/>
            <person name="Bunk B."/>
            <person name="Jeske O."/>
            <person name="Meyerdierks A."/>
            <person name="Storesund J.E."/>
            <person name="Kallscheuer N."/>
            <person name="Luecker S."/>
            <person name="Lage O.M."/>
            <person name="Pohl T."/>
            <person name="Merkel B.J."/>
            <person name="Hornburger P."/>
            <person name="Mueller R.-W."/>
            <person name="Bruemmer F."/>
            <person name="Labrenz M."/>
            <person name="Spormann A.M."/>
            <person name="Op Den Camp H."/>
            <person name="Overmann J."/>
            <person name="Amann R."/>
            <person name="Jetten M.S.M."/>
            <person name="Mascher T."/>
            <person name="Medema M.H."/>
            <person name="Devos D.P."/>
            <person name="Kaster A.-K."/>
            <person name="Ovreas L."/>
            <person name="Rohde M."/>
            <person name="Galperin M.Y."/>
            <person name="Jogler C."/>
        </authorList>
    </citation>
    <scope>NUCLEOTIDE SEQUENCE [LARGE SCALE GENOMIC DNA]</scope>
    <source>
        <strain evidence="2 3">CA13</strain>
    </source>
</reference>
<evidence type="ECO:0000313" key="2">
    <source>
        <dbReference type="EMBL" id="TWT79278.1"/>
    </source>
</evidence>
<gene>
    <name evidence="2" type="ORF">CA13_06760</name>
</gene>
<dbReference type="InterPro" id="IPR013425">
    <property type="entry name" value="Autotrns_rpt"/>
</dbReference>
<dbReference type="InterPro" id="IPR011050">
    <property type="entry name" value="Pectin_lyase_fold/virulence"/>
</dbReference>
<dbReference type="Pfam" id="PF12951">
    <property type="entry name" value="PATR"/>
    <property type="match status" value="1"/>
</dbReference>
<proteinExistence type="predicted"/>
<sequence>MTRIIHPTSQRRVFGPHLFWLLGLWLVGLLSAPAFGQTNVTVTSIAELRTYADADNHVVTVAAGDYWIDGSLTGPAFISLTGSNTVYDFSAAQLKLDTRELAGYGGVTNFSVMNIEGSNLKVNGLKLTGLDVDVDTDPDARRYSNRSANYLRISGTNNELNNAHIVTAGSNPYGYGDAFGKGAPPAGRDLPPGEGGVAFIGHNKTSGVLINGSDGGNASGFASGIKINGLDLDMNTFGHGVFVQGGNNIEIRNSSVTGQLFSSNDVINNPVYQEYGVNVYGQEMFPDILISGSEDGIRYYGDGTNLAWSEGLVIENVEVTNMREGFSLIAARGEVTVNNASAYGNETGFEPGLGTVITNSRGDVTNGPLLYYRQGYVDDTNIEIELVGDVPQVGRTWDVAYINGTNNVVTLTSDIDPDLLPADAYVRVGQRFNDWRHDLRDLDNTSLPADGVVVNNLTGQITVLGTNGDDVGGFSSAGTVNGGDGNHYDGVTLVLSGTRMTAKDAQAMGNNGSADDGTLDSNGSIVFDGATLELNPGVSIQDEKLTITGDGVDGKGALYSDGLTSTGTRFGSSNRSDESTIALNGDASIGVGIASNQMLVGRIQGTGNLTKLGAGILSMEKSSTLDGNLIIAEGDVVARGGVVNHDLTVMAGTSIKGIGNMLNTPEGLIQLDGTLDLNGRSSGTLSGTIGRLSGSGQFTSSNTDGGTLNFAGDTGNGLYSGSIDGKISLVKSGDNTQSLSGTMTHTGATTVNAGTLLINGTHTGGGDYTVNGGTLGGNGSIASHVVLTTGGRLSPGNANTFGSQQLTIGGDYSQADGAALALDIKDSLSVGGTTSLAGELELSSNNLSQYQIGNNVTLVNSTGAMNGKFNSISGVSMGTVNGLNAGLAVQYGANDVTARVSIMGDADFSDSVGNADIGAVFGSYQSTTDADWTIGDFDGDLDVDNADIGVVFGNFGATLPPQNALISSAAASLLSSDLADLIYNPRTGAVMLDGSEADGGRITNFVLESDDMFINTGALSNPFDGFFFTANAGEISASDPLATGLASIDFGSILAPNLTYAELVGLFERSTYVGELGTGVQSFDFVVTAVPEPSSAVLLIGLGSPLILRRRRKAFLF</sequence>
<dbReference type="RefSeq" id="WP_146394538.1">
    <property type="nucleotide sequence ID" value="NZ_SJPJ01000001.1"/>
</dbReference>